<dbReference type="EMBL" id="KL367477">
    <property type="protein sequence ID" value="KFD72522.1"/>
    <property type="molecule type" value="Genomic_DNA"/>
</dbReference>
<evidence type="ECO:0000313" key="3">
    <source>
        <dbReference type="EMBL" id="KFD72522.1"/>
    </source>
</evidence>
<organism evidence="3">
    <name type="scientific">Trichuris suis</name>
    <name type="common">pig whipworm</name>
    <dbReference type="NCBI Taxonomy" id="68888"/>
    <lineage>
        <taxon>Eukaryota</taxon>
        <taxon>Metazoa</taxon>
        <taxon>Ecdysozoa</taxon>
        <taxon>Nematoda</taxon>
        <taxon>Enoplea</taxon>
        <taxon>Dorylaimia</taxon>
        <taxon>Trichinellida</taxon>
        <taxon>Trichuridae</taxon>
        <taxon>Trichuris</taxon>
    </lineage>
</organism>
<name>A0A085NSS6_9BILA</name>
<dbReference type="AlphaFoldDB" id="A0A085NSS6"/>
<evidence type="ECO:0000313" key="4">
    <source>
        <dbReference type="Proteomes" id="UP000030764"/>
    </source>
</evidence>
<accession>A0A085NSS6</accession>
<dbReference type="EMBL" id="KL363202">
    <property type="protein sequence ID" value="KFD55126.1"/>
    <property type="molecule type" value="Genomic_DNA"/>
</dbReference>
<proteinExistence type="predicted"/>
<feature type="region of interest" description="Disordered" evidence="1">
    <location>
        <begin position="1"/>
        <end position="27"/>
    </location>
</feature>
<gene>
    <name evidence="2" type="ORF">M513_04044</name>
    <name evidence="3" type="ORF">M514_04044</name>
</gene>
<dbReference type="Proteomes" id="UP000030764">
    <property type="component" value="Unassembled WGS sequence"/>
</dbReference>
<reference evidence="3 4" key="1">
    <citation type="journal article" date="2014" name="Nat. Genet.">
        <title>Genome and transcriptome of the porcine whipworm Trichuris suis.</title>
        <authorList>
            <person name="Jex A.R."/>
            <person name="Nejsum P."/>
            <person name="Schwarz E.M."/>
            <person name="Hu L."/>
            <person name="Young N.D."/>
            <person name="Hall R.S."/>
            <person name="Korhonen P.K."/>
            <person name="Liao S."/>
            <person name="Thamsborg S."/>
            <person name="Xia J."/>
            <person name="Xu P."/>
            <person name="Wang S."/>
            <person name="Scheerlinck J.P."/>
            <person name="Hofmann A."/>
            <person name="Sternberg P.W."/>
            <person name="Wang J."/>
            <person name="Gasser R.B."/>
        </authorList>
    </citation>
    <scope>NUCLEOTIDE SEQUENCE [LARGE SCALE GENOMIC DNA]</scope>
    <source>
        <strain evidence="3">DCEP-RM93F</strain>
        <strain evidence="2">DCEP-RM93M</strain>
    </source>
</reference>
<evidence type="ECO:0000256" key="1">
    <source>
        <dbReference type="SAM" id="MobiDB-lite"/>
    </source>
</evidence>
<keyword evidence="4" id="KW-1185">Reference proteome</keyword>
<evidence type="ECO:0000313" key="2">
    <source>
        <dbReference type="EMBL" id="KFD55126.1"/>
    </source>
</evidence>
<protein>
    <submittedName>
        <fullName evidence="3">Uncharacterized protein</fullName>
    </submittedName>
</protein>
<sequence>MTFQSDANSRSSSSVGHSAAERTSNASVALARLREKTREGLRLASCAEPKEERIVSRERIEEIEEIRKEGFASKSFYSSRSKKESLSCRSNREDLPSVRHTVRQPSSVLCVDPIERNEDLQDIKLPETNDTANLLPDTLTESADLRMTRWKETFLRERDAALAKTTNGNGCNTAVEK</sequence>
<dbReference type="Proteomes" id="UP000030758">
    <property type="component" value="Unassembled WGS sequence"/>
</dbReference>